<dbReference type="GO" id="GO:0005886">
    <property type="term" value="C:plasma membrane"/>
    <property type="evidence" value="ECO:0007669"/>
    <property type="project" value="InterPro"/>
</dbReference>
<feature type="transmembrane region" description="Helical" evidence="7">
    <location>
        <begin position="139"/>
        <end position="159"/>
    </location>
</feature>
<gene>
    <name evidence="8" type="ORF">CBI38_35850</name>
</gene>
<dbReference type="AlphaFoldDB" id="A0A2S2C822"/>
<feature type="transmembrane region" description="Helical" evidence="7">
    <location>
        <begin position="254"/>
        <end position="275"/>
    </location>
</feature>
<evidence type="ECO:0000256" key="5">
    <source>
        <dbReference type="ARBA" id="ARBA00022989"/>
    </source>
</evidence>
<evidence type="ECO:0000313" key="9">
    <source>
        <dbReference type="Proteomes" id="UP000245711"/>
    </source>
</evidence>
<evidence type="ECO:0008006" key="10">
    <source>
        <dbReference type="Google" id="ProtNLM"/>
    </source>
</evidence>
<proteinExistence type="inferred from homology"/>
<feature type="transmembrane region" description="Helical" evidence="7">
    <location>
        <begin position="281"/>
        <end position="303"/>
    </location>
</feature>
<sequence length="335" mass="35055">MEPGLAATYWSDGATTRPPGDLHVRFSGIRTDVAGPLGDGDRFERVARVENLTHDSGRLSVTTKVKGINSGAWRIKAVPFDPMLPSKATGDPQTIVTNTRLAALAQGPGVRLWTWPTLISVGVVLALVLQSVLLSRVHANAVAATGVSLLACALGYLGAKAWYLILHRQHPRKFATAGACIQGFLVVTLGVLVLGGFVLGMNVGTLLDVTTPGLFLAMAVGRPGCFLGGCCAGSPTTSKWGLWSSNRTVGIRRAPVQLLEAAAALLIGVITLTLVLTVDAVAGAIFVAAAAAYTFVRQLLFPLRADPHTRLGRRLTIAISLAILVVDAGVLTLTT</sequence>
<dbReference type="PANTHER" id="PTHR30589:SF0">
    <property type="entry name" value="PHOSPHATIDYLGLYCEROL--PROLIPOPROTEIN DIACYLGLYCERYL TRANSFERASE"/>
    <property type="match status" value="1"/>
</dbReference>
<organism evidence="8 9">
    <name type="scientific">Rhodococcus oxybenzonivorans</name>
    <dbReference type="NCBI Taxonomy" id="1990687"/>
    <lineage>
        <taxon>Bacteria</taxon>
        <taxon>Bacillati</taxon>
        <taxon>Actinomycetota</taxon>
        <taxon>Actinomycetes</taxon>
        <taxon>Mycobacteriales</taxon>
        <taxon>Nocardiaceae</taxon>
        <taxon>Rhodococcus</taxon>
    </lineage>
</organism>
<evidence type="ECO:0000256" key="1">
    <source>
        <dbReference type="ARBA" id="ARBA00007150"/>
    </source>
</evidence>
<evidence type="ECO:0000256" key="3">
    <source>
        <dbReference type="ARBA" id="ARBA00022679"/>
    </source>
</evidence>
<feature type="transmembrane region" description="Helical" evidence="7">
    <location>
        <begin position="315"/>
        <end position="334"/>
    </location>
</feature>
<reference evidence="8 9" key="1">
    <citation type="submission" date="2017-05" db="EMBL/GenBank/DDBJ databases">
        <title>Isolation of Rhodococcus sp. S2-17 biodegrading of BP-3.</title>
        <authorList>
            <person name="Lee Y."/>
            <person name="Kim K.H."/>
            <person name="Chun B.H."/>
            <person name="Jung H.S."/>
            <person name="Jeon C.O."/>
        </authorList>
    </citation>
    <scope>NUCLEOTIDE SEQUENCE [LARGE SCALE GENOMIC DNA]</scope>
    <source>
        <strain evidence="8 9">S2-17</strain>
        <plasmid evidence="9">prb29</plasmid>
    </source>
</reference>
<feature type="transmembrane region" description="Helical" evidence="7">
    <location>
        <begin position="213"/>
        <end position="233"/>
    </location>
</feature>
<keyword evidence="8" id="KW-0614">Plasmid</keyword>
<dbReference type="InterPro" id="IPR001640">
    <property type="entry name" value="Lgt"/>
</dbReference>
<keyword evidence="9" id="KW-1185">Reference proteome</keyword>
<dbReference type="Proteomes" id="UP000245711">
    <property type="component" value="Plasmid pRB29"/>
</dbReference>
<feature type="transmembrane region" description="Helical" evidence="7">
    <location>
        <begin position="179"/>
        <end position="201"/>
    </location>
</feature>
<evidence type="ECO:0000256" key="6">
    <source>
        <dbReference type="ARBA" id="ARBA00023136"/>
    </source>
</evidence>
<dbReference type="GO" id="GO:0008961">
    <property type="term" value="F:phosphatidylglycerol-prolipoprotein diacylglyceryl transferase activity"/>
    <property type="evidence" value="ECO:0007669"/>
    <property type="project" value="InterPro"/>
</dbReference>
<evidence type="ECO:0000313" key="8">
    <source>
        <dbReference type="EMBL" id="AWK76953.1"/>
    </source>
</evidence>
<dbReference type="EMBL" id="CP021356">
    <property type="protein sequence ID" value="AWK76953.1"/>
    <property type="molecule type" value="Genomic_DNA"/>
</dbReference>
<dbReference type="Pfam" id="PF01790">
    <property type="entry name" value="LGT"/>
    <property type="match status" value="1"/>
</dbReference>
<feature type="transmembrane region" description="Helical" evidence="7">
    <location>
        <begin position="112"/>
        <end position="133"/>
    </location>
</feature>
<accession>A0A2S2C822</accession>
<keyword evidence="6 7" id="KW-0472">Membrane</keyword>
<name>A0A2S2C822_9NOCA</name>
<protein>
    <recommendedName>
        <fullName evidence="10">Prolipoprotein diacylglyceryl transferase</fullName>
    </recommendedName>
</protein>
<geneLocation type="plasmid" evidence="9">
    <name>prb29</name>
</geneLocation>
<dbReference type="PANTHER" id="PTHR30589">
    <property type="entry name" value="PROLIPOPROTEIN DIACYLGLYCERYL TRANSFERASE"/>
    <property type="match status" value="1"/>
</dbReference>
<keyword evidence="5 7" id="KW-1133">Transmembrane helix</keyword>
<keyword evidence="2" id="KW-1003">Cell membrane</keyword>
<keyword evidence="3" id="KW-0808">Transferase</keyword>
<dbReference type="KEGG" id="roz:CBI38_35850"/>
<evidence type="ECO:0000256" key="4">
    <source>
        <dbReference type="ARBA" id="ARBA00022692"/>
    </source>
</evidence>
<comment type="similarity">
    <text evidence="1">Belongs to the Lgt family.</text>
</comment>
<dbReference type="GO" id="GO:0042158">
    <property type="term" value="P:lipoprotein biosynthetic process"/>
    <property type="evidence" value="ECO:0007669"/>
    <property type="project" value="InterPro"/>
</dbReference>
<keyword evidence="4 7" id="KW-0812">Transmembrane</keyword>
<evidence type="ECO:0000256" key="2">
    <source>
        <dbReference type="ARBA" id="ARBA00022475"/>
    </source>
</evidence>
<evidence type="ECO:0000256" key="7">
    <source>
        <dbReference type="SAM" id="Phobius"/>
    </source>
</evidence>